<dbReference type="Proteomes" id="UP000627369">
    <property type="component" value="Unassembled WGS sequence"/>
</dbReference>
<dbReference type="Gene3D" id="3.40.1190.20">
    <property type="match status" value="1"/>
</dbReference>
<keyword evidence="1" id="KW-0808">Transferase</keyword>
<keyword evidence="2" id="KW-0479">Metal-binding</keyword>
<dbReference type="AlphaFoldDB" id="A0A919KWU5"/>
<keyword evidence="7" id="KW-1185">Reference proteome</keyword>
<keyword evidence="5" id="KW-0324">Glycolysis</keyword>
<evidence type="ECO:0000256" key="2">
    <source>
        <dbReference type="ARBA" id="ARBA00022723"/>
    </source>
</evidence>
<dbReference type="Pfam" id="PF04587">
    <property type="entry name" value="ADP_PFK_GK"/>
    <property type="match status" value="1"/>
</dbReference>
<keyword evidence="3" id="KW-0418">Kinase</keyword>
<keyword evidence="4" id="KW-0460">Magnesium</keyword>
<dbReference type="PROSITE" id="PS51255">
    <property type="entry name" value="ADPK"/>
    <property type="match status" value="1"/>
</dbReference>
<dbReference type="RefSeq" id="WP_189670083.1">
    <property type="nucleotide sequence ID" value="NZ_BNAS01000004.1"/>
</dbReference>
<dbReference type="GO" id="GO:0016301">
    <property type="term" value="F:kinase activity"/>
    <property type="evidence" value="ECO:0007669"/>
    <property type="project" value="UniProtKB-KW"/>
</dbReference>
<reference evidence="6" key="2">
    <citation type="submission" date="2020-09" db="EMBL/GenBank/DDBJ databases">
        <authorList>
            <person name="Sun Q."/>
            <person name="Zhou Y."/>
        </authorList>
    </citation>
    <scope>NUCLEOTIDE SEQUENCE</scope>
    <source>
        <strain evidence="6">CGMCC 4.7398</strain>
    </source>
</reference>
<dbReference type="InterPro" id="IPR029056">
    <property type="entry name" value="Ribokinase-like"/>
</dbReference>
<evidence type="ECO:0000256" key="5">
    <source>
        <dbReference type="ARBA" id="ARBA00023152"/>
    </source>
</evidence>
<evidence type="ECO:0000256" key="3">
    <source>
        <dbReference type="ARBA" id="ARBA00022777"/>
    </source>
</evidence>
<comment type="caution">
    <text evidence="6">The sequence shown here is derived from an EMBL/GenBank/DDBJ whole genome shotgun (WGS) entry which is preliminary data.</text>
</comment>
<dbReference type="SUPFAM" id="SSF53613">
    <property type="entry name" value="Ribokinase-like"/>
    <property type="match status" value="1"/>
</dbReference>
<dbReference type="GO" id="GO:0016773">
    <property type="term" value="F:phosphotransferase activity, alcohol group as acceptor"/>
    <property type="evidence" value="ECO:0007669"/>
    <property type="project" value="InterPro"/>
</dbReference>
<sequence length="413" mass="44236">MSASIVLGLGGTVDYELAWDAGVIASFASHHGIVASELDAAIPVVDERSLVVSILGYLKDGVGGERFVGSPEILDAFAARFDTRVTLGGTCVRAAIAMRSLGVDSLVHLVSIDDHVRRLLPDGVSYVCSADEDSTDPHLIVQYPAGAAIRVGDIEIVTEHPNRLIYVNDRPNRELVLSDELDAIVPDSRVFLVSGFNTIQDPALLEDRLRHIERLLGAVPAGGVSIFEDAGYHEPAFSLRAREAMAPAVAVYSLNEDELFAYLGRRFDLLDADAVEQALRDIAALIPARCLVIHTKHWALALGERAQEFAEAVRGGILMASTRYLVGDGQTAQDYARTAAMDVPERGVAFAHELERRFGARLACRPALVLTTPTPTTIGLGDSFVGGFIAALAASAADSTREVTRSPVDSRAL</sequence>
<name>A0A919KWU5_9MICO</name>
<evidence type="ECO:0000313" key="7">
    <source>
        <dbReference type="Proteomes" id="UP000627369"/>
    </source>
</evidence>
<evidence type="ECO:0008006" key="8">
    <source>
        <dbReference type="Google" id="ProtNLM"/>
    </source>
</evidence>
<proteinExistence type="predicted"/>
<accession>A0A919KWU5</accession>
<evidence type="ECO:0000256" key="4">
    <source>
        <dbReference type="ARBA" id="ARBA00022842"/>
    </source>
</evidence>
<dbReference type="InterPro" id="IPR007666">
    <property type="entry name" value="ADP_PFK/GK"/>
</dbReference>
<dbReference type="GO" id="GO:0046872">
    <property type="term" value="F:metal ion binding"/>
    <property type="evidence" value="ECO:0007669"/>
    <property type="project" value="UniProtKB-KW"/>
</dbReference>
<protein>
    <recommendedName>
        <fullName evidence="8">ADP-dependent phosphofructokinase/glucokinase</fullName>
    </recommendedName>
</protein>
<gene>
    <name evidence="6" type="ORF">GCM10017772_30240</name>
</gene>
<evidence type="ECO:0000256" key="1">
    <source>
        <dbReference type="ARBA" id="ARBA00022679"/>
    </source>
</evidence>
<dbReference type="EMBL" id="BNAS01000004">
    <property type="protein sequence ID" value="GHH74994.1"/>
    <property type="molecule type" value="Genomic_DNA"/>
</dbReference>
<evidence type="ECO:0000313" key="6">
    <source>
        <dbReference type="EMBL" id="GHH74994.1"/>
    </source>
</evidence>
<organism evidence="6 7">
    <name type="scientific">Promicromonospora soli</name>
    <dbReference type="NCBI Taxonomy" id="2035533"/>
    <lineage>
        <taxon>Bacteria</taxon>
        <taxon>Bacillati</taxon>
        <taxon>Actinomycetota</taxon>
        <taxon>Actinomycetes</taxon>
        <taxon>Micrococcales</taxon>
        <taxon>Promicromonosporaceae</taxon>
        <taxon>Promicromonospora</taxon>
    </lineage>
</organism>
<dbReference type="GO" id="GO:0006096">
    <property type="term" value="P:glycolytic process"/>
    <property type="evidence" value="ECO:0007669"/>
    <property type="project" value="UniProtKB-KW"/>
</dbReference>
<reference evidence="6" key="1">
    <citation type="journal article" date="2014" name="Int. J. Syst. Evol. Microbiol.">
        <title>Complete genome sequence of Corynebacterium casei LMG S-19264T (=DSM 44701T), isolated from a smear-ripened cheese.</title>
        <authorList>
            <consortium name="US DOE Joint Genome Institute (JGI-PGF)"/>
            <person name="Walter F."/>
            <person name="Albersmeier A."/>
            <person name="Kalinowski J."/>
            <person name="Ruckert C."/>
        </authorList>
    </citation>
    <scope>NUCLEOTIDE SEQUENCE</scope>
    <source>
        <strain evidence="6">CGMCC 4.7398</strain>
    </source>
</reference>